<comment type="caution">
    <text evidence="2">The sequence shown here is derived from an EMBL/GenBank/DDBJ whole genome shotgun (WGS) entry which is preliminary data.</text>
</comment>
<dbReference type="OrthoDB" id="2130169at2759"/>
<organism evidence="2 3">
    <name type="scientific">Fusarium duplospermum</name>
    <dbReference type="NCBI Taxonomy" id="1325734"/>
    <lineage>
        <taxon>Eukaryota</taxon>
        <taxon>Fungi</taxon>
        <taxon>Dikarya</taxon>
        <taxon>Ascomycota</taxon>
        <taxon>Pezizomycotina</taxon>
        <taxon>Sordariomycetes</taxon>
        <taxon>Hypocreomycetidae</taxon>
        <taxon>Hypocreales</taxon>
        <taxon>Nectriaceae</taxon>
        <taxon>Fusarium</taxon>
        <taxon>Fusarium solani species complex</taxon>
    </lineage>
</organism>
<dbReference type="EMBL" id="NKCI01000100">
    <property type="protein sequence ID" value="RSL55596.1"/>
    <property type="molecule type" value="Genomic_DNA"/>
</dbReference>
<protein>
    <submittedName>
        <fullName evidence="2">Uncharacterized protein</fullName>
    </submittedName>
</protein>
<dbReference type="Proteomes" id="UP000288168">
    <property type="component" value="Unassembled WGS sequence"/>
</dbReference>
<accession>A0A428PRR8</accession>
<gene>
    <name evidence="2" type="ORF">CEP54_009329</name>
</gene>
<feature type="region of interest" description="Disordered" evidence="1">
    <location>
        <begin position="1"/>
        <end position="28"/>
    </location>
</feature>
<evidence type="ECO:0000313" key="3">
    <source>
        <dbReference type="Proteomes" id="UP000288168"/>
    </source>
</evidence>
<dbReference type="STRING" id="1325734.A0A428PRR8"/>
<name>A0A428PRR8_9HYPO</name>
<evidence type="ECO:0000313" key="2">
    <source>
        <dbReference type="EMBL" id="RSL55596.1"/>
    </source>
</evidence>
<sequence length="479" mass="53203">MAKKSSTTKTSQHARNQPGSGEAVGQFQFISIQNPDHAKHRSVRRLARSHAVARGIEKKRKLEQKSGHNFRIISIADDDLQPVKKKKPAKALASFPSSLLTPQASPFQTLAAESPRLQALLSHSNSQRTTEPVFSVSDELVLQSLGSTLRKNLDDEALLSAVMLTFAFSVSSGDIDKEFLGYQSDALSSIRQKMSSPEGATSESTLGAILLLAGIEARLGMPRQVQLHMGAIRQLLDVCTAKGVYLSDGIKRAIFWQDLNSSVMTGSKRVVDHTTFSELHWTRDPFSPNFFILPSGFQAISHMLGQDFIEVLKDVHAMKCIRDNSRIGKGDVVAMTRIDNHQASIQSRLASLQTSSPISECCRLAAYLCSTSLRCKIWPASTIPSHLSSRLLYKLQEVNDDPIWDDFPDFLTWLLHVGGAFAFPGAIRSGHLVLLRLNKTRMRGLYNSWPELLEILKRFIWSDIAFTLPVKTFWEESSG</sequence>
<dbReference type="PANTHER" id="PTHR37540:SF5">
    <property type="entry name" value="TRANSCRIPTION FACTOR DOMAIN-CONTAINING PROTEIN"/>
    <property type="match status" value="1"/>
</dbReference>
<proteinExistence type="predicted"/>
<evidence type="ECO:0000256" key="1">
    <source>
        <dbReference type="SAM" id="MobiDB-lite"/>
    </source>
</evidence>
<dbReference type="PANTHER" id="PTHR37540">
    <property type="entry name" value="TRANSCRIPTION FACTOR (ACR-2), PUTATIVE-RELATED-RELATED"/>
    <property type="match status" value="1"/>
</dbReference>
<reference evidence="2 3" key="1">
    <citation type="submission" date="2017-06" db="EMBL/GenBank/DDBJ databases">
        <title>Comparative genomic analysis of Ambrosia Fusariam Clade fungi.</title>
        <authorList>
            <person name="Stajich J.E."/>
            <person name="Carrillo J."/>
            <person name="Kijimoto T."/>
            <person name="Eskalen A."/>
            <person name="O'Donnell K."/>
            <person name="Kasson M."/>
        </authorList>
    </citation>
    <scope>NUCLEOTIDE SEQUENCE [LARGE SCALE GENOMIC DNA]</scope>
    <source>
        <strain evidence="2 3">NRRL62584</strain>
    </source>
</reference>
<keyword evidence="3" id="KW-1185">Reference proteome</keyword>
<dbReference type="AlphaFoldDB" id="A0A428PRR8"/>
<feature type="compositionally biased region" description="Polar residues" evidence="1">
    <location>
        <begin position="1"/>
        <end position="19"/>
    </location>
</feature>